<dbReference type="EMBL" id="CP002455">
    <property type="protein sequence ID" value="ADX66779.1"/>
    <property type="molecule type" value="Genomic_DNA"/>
</dbReference>
<gene>
    <name evidence="1" type="ordered locus">Weevi_0051</name>
</gene>
<dbReference type="STRING" id="865938.Weevi_0051"/>
<evidence type="ECO:0000313" key="2">
    <source>
        <dbReference type="Proteomes" id="UP000008641"/>
    </source>
</evidence>
<dbReference type="Gene3D" id="3.80.10.10">
    <property type="entry name" value="Ribonuclease Inhibitor"/>
    <property type="match status" value="1"/>
</dbReference>
<dbReference type="HOGENOM" id="CLU_924215_0_0_10"/>
<dbReference type="AlphaFoldDB" id="F0P2G7"/>
<accession>F0P2G7</accession>
<dbReference type="InterPro" id="IPR032675">
    <property type="entry name" value="LRR_dom_sf"/>
</dbReference>
<sequence length="301" mass="34791">MNYQPILYSHFLFHNWYEKIFYIFSSGTTDDYYIPKNRIQGYAHLENIPNECVFPKITALSVECAEYDAIEKLPEWVYQLENLEALSIPCSMLKDEKFINSGVFHQLKTLVINRLLGLENPKILLDGGRLGNIINLFINFPTCEIINTSAMKKIKSFSMDLEDNNIFDLSAIEFLGHLDFLKLQNIPAKVTLSNLSDINLKGLVIINSLNKKQNLLLLINKHKLKHLLLNNCLSTLDLKDIDDSCELEELIIQNCKKVTGYENISQIKTLKYLEFLNCKPVMTIEEKNKLLEMNLNFFKSV</sequence>
<protein>
    <submittedName>
        <fullName evidence="1">Uncharacterized protein</fullName>
    </submittedName>
</protein>
<dbReference type="SUPFAM" id="SSF52058">
    <property type="entry name" value="L domain-like"/>
    <property type="match status" value="1"/>
</dbReference>
<evidence type="ECO:0000313" key="1">
    <source>
        <dbReference type="EMBL" id="ADX66779.1"/>
    </source>
</evidence>
<reference evidence="2" key="2">
    <citation type="journal article" date="2011" name="Stand. Genomic Sci.">
        <title>Complete genome sequence of Weeksella virosa type strain (9751T).</title>
        <authorList>
            <person name="Lang E."/>
            <person name="Teshima H."/>
            <person name="Lucas S."/>
            <person name="Lapidus A."/>
            <person name="Hammon N."/>
            <person name="Deshpande S."/>
            <person name="Nolan M."/>
            <person name="Cheng J."/>
            <person name="Pitluck S."/>
            <person name="Liolios K."/>
            <person name="Pagani I."/>
            <person name="Mikhailova N."/>
            <person name="Ivanova N."/>
            <person name="Mavromatis K."/>
            <person name="Pati A."/>
            <person name="Tapia R."/>
            <person name="Han C."/>
            <person name="Goodwin L."/>
            <person name="Chen A."/>
            <person name="Palaniappan K."/>
            <person name="Land M."/>
            <person name="Hauser L."/>
            <person name="Chang Y."/>
            <person name="Jeffries C."/>
            <person name="Brambilla E."/>
            <person name="Kopitz M."/>
            <person name="Rohde M."/>
            <person name="Goker M."/>
            <person name="Tindall B."/>
            <person name="Detter J."/>
            <person name="Woyke T."/>
            <person name="Bristow J."/>
            <person name="Eisen J."/>
            <person name="Markowitz V."/>
            <person name="Hugenholtz P."/>
            <person name="Klenk H."/>
            <person name="Kyrpides N."/>
        </authorList>
    </citation>
    <scope>NUCLEOTIDE SEQUENCE [LARGE SCALE GENOMIC DNA]</scope>
    <source>
        <strain evidence="2">ATCC 43766 / DSM 16922 / JCM 21250 / NBRC 16016 / NCTC 11634 / CL345/78</strain>
    </source>
</reference>
<dbReference type="KEGG" id="wvi:Weevi_0051"/>
<proteinExistence type="predicted"/>
<name>F0P2G7_WEEVC</name>
<keyword evidence="2" id="KW-1185">Reference proteome</keyword>
<organism evidence="1 2">
    <name type="scientific">Weeksella virosa (strain ATCC 43766 / DSM 16922 / JCM 21250 / CCUG 30538 / CDC 9751 / IAM 14551 / NBRC 16016 / NCTC 11634 / CL345/78)</name>
    <dbReference type="NCBI Taxonomy" id="865938"/>
    <lineage>
        <taxon>Bacteria</taxon>
        <taxon>Pseudomonadati</taxon>
        <taxon>Bacteroidota</taxon>
        <taxon>Flavobacteriia</taxon>
        <taxon>Flavobacteriales</taxon>
        <taxon>Weeksellaceae</taxon>
        <taxon>Weeksella</taxon>
    </lineage>
</organism>
<reference evidence="1 2" key="1">
    <citation type="journal article" date="2011" name="Stand. Genomic Sci.">
        <title>Complete genome sequence of Weeksella virosa type strain (9751).</title>
        <authorList>
            <person name="Lang E."/>
            <person name="Teshima H."/>
            <person name="Lucas S."/>
            <person name="Lapidus A."/>
            <person name="Hammon N."/>
            <person name="Deshpande S."/>
            <person name="Nolan M."/>
            <person name="Cheng J.F."/>
            <person name="Pitluck S."/>
            <person name="Liolios K."/>
            <person name="Pagani I."/>
            <person name="Mikhailova N."/>
            <person name="Ivanova N."/>
            <person name="Mavromatis K."/>
            <person name="Pati A."/>
            <person name="Tapia R."/>
            <person name="Han C."/>
            <person name="Goodwin L."/>
            <person name="Chen A."/>
            <person name="Palaniappan K."/>
            <person name="Land M."/>
            <person name="Hauser L."/>
            <person name="Chang Y.J."/>
            <person name="Jeffries C.D."/>
            <person name="Brambilla E.M."/>
            <person name="Kopitz M."/>
            <person name="Rohde M."/>
            <person name="Goker M."/>
            <person name="Tindall B.J."/>
            <person name="Detter J.C."/>
            <person name="Woyke T."/>
            <person name="Bristow J."/>
            <person name="Eisen J.A."/>
            <person name="Markowitz V."/>
            <person name="Hugenholtz P."/>
            <person name="Klenk H.P."/>
            <person name="Kyrpides N.C."/>
        </authorList>
    </citation>
    <scope>NUCLEOTIDE SEQUENCE [LARGE SCALE GENOMIC DNA]</scope>
    <source>
        <strain evidence="2">ATCC 43766 / DSM 16922 / JCM 21250 / NBRC 16016 / NCTC 11634 / CL345/78</strain>
    </source>
</reference>
<dbReference type="Proteomes" id="UP000008641">
    <property type="component" value="Chromosome"/>
</dbReference>